<protein>
    <recommendedName>
        <fullName evidence="2">YkgJ family cysteine cluster protein</fullName>
    </recommendedName>
</protein>
<sequence>MVMPCAICASLGKSCCKGYQIYLTPGDISRISDYLKASDFYTVEPPVLTDIEPDYDPLWLPMIMSEDHQVRVLKRGADKQCYLATDRGCLLPLNRRPLICRLFPYDFKETCILGIDASCPISKDRNWQTVLDRMDMTEAKANLWRDLLYEEIRGKNDPVGSPLSCENG</sequence>
<dbReference type="EMBL" id="AJ250472">
    <property type="protein sequence ID" value="CAB95046.1"/>
    <property type="molecule type" value="Genomic_DNA"/>
</dbReference>
<organism evidence="1">
    <name type="scientific">Desulfobacter vibrioformis</name>
    <dbReference type="NCBI Taxonomy" id="34031"/>
    <lineage>
        <taxon>Bacteria</taxon>
        <taxon>Pseudomonadati</taxon>
        <taxon>Thermodesulfobacteriota</taxon>
        <taxon>Desulfobacteria</taxon>
        <taxon>Desulfobacterales</taxon>
        <taxon>Desulfobacteraceae</taxon>
        <taxon>Desulfobacter</taxon>
    </lineage>
</organism>
<evidence type="ECO:0000313" key="1">
    <source>
        <dbReference type="EMBL" id="CAB95046.1"/>
    </source>
</evidence>
<proteinExistence type="predicted"/>
<accession>Q9K5B1</accession>
<name>Q9K5B1_9BACT</name>
<dbReference type="AlphaFoldDB" id="Q9K5B1"/>
<evidence type="ECO:0008006" key="2">
    <source>
        <dbReference type="Google" id="ProtNLM"/>
    </source>
</evidence>
<reference evidence="1" key="1">
    <citation type="journal article" date="2000" name="FEMS Microbiol. Lett.">
        <title>Comparison of the desulforubidin operons from Desulfobacter vibrioformis and Desulfobulbus rhabdoformis and the use of signature sequences in dissimilatory sulfite reductase for inferring phylogenetic relationship between sulfate-reducers.</title>
        <authorList>
            <person name="Larsen O."/>
            <person name="Lien T."/>
            <person name="Birkeland N.K."/>
        </authorList>
    </citation>
    <scope>NUCLEOTIDE SEQUENCE</scope>
    <source>
        <strain evidence="1">B54</strain>
    </source>
</reference>